<evidence type="ECO:0000313" key="2">
    <source>
        <dbReference type="EMBL" id="EJK71014.1"/>
    </source>
</evidence>
<reference evidence="2 3" key="1">
    <citation type="journal article" date="2012" name="Genome Biol.">
        <title>Genome and low-iron response of an oceanic diatom adapted to chronic iron limitation.</title>
        <authorList>
            <person name="Lommer M."/>
            <person name="Specht M."/>
            <person name="Roy A.S."/>
            <person name="Kraemer L."/>
            <person name="Andreson R."/>
            <person name="Gutowska M.A."/>
            <person name="Wolf J."/>
            <person name="Bergner S.V."/>
            <person name="Schilhabel M.B."/>
            <person name="Klostermeier U.C."/>
            <person name="Beiko R.G."/>
            <person name="Rosenstiel P."/>
            <person name="Hippler M."/>
            <person name="Laroche J."/>
        </authorList>
    </citation>
    <scope>NUCLEOTIDE SEQUENCE [LARGE SCALE GENOMIC DNA]</scope>
    <source>
        <strain evidence="2 3">CCMP1005</strain>
    </source>
</reference>
<comment type="caution">
    <text evidence="2">The sequence shown here is derived from an EMBL/GenBank/DDBJ whole genome shotgun (WGS) entry which is preliminary data.</text>
</comment>
<evidence type="ECO:0000256" key="1">
    <source>
        <dbReference type="SAM" id="MobiDB-lite"/>
    </source>
</evidence>
<accession>K0T1F0</accession>
<evidence type="ECO:0000313" key="3">
    <source>
        <dbReference type="Proteomes" id="UP000266841"/>
    </source>
</evidence>
<name>K0T1F0_THAOC</name>
<dbReference type="EMBL" id="AGNL01007757">
    <property type="protein sequence ID" value="EJK71014.1"/>
    <property type="molecule type" value="Genomic_DNA"/>
</dbReference>
<protein>
    <submittedName>
        <fullName evidence="2">Uncharacterized protein</fullName>
    </submittedName>
</protein>
<feature type="compositionally biased region" description="Low complexity" evidence="1">
    <location>
        <begin position="17"/>
        <end position="26"/>
    </location>
</feature>
<sequence>MSRHNRSDHVAGGGSDPGPLSSPSGLEAASAAHRGNSEWPSRLGQLFAGLESHEAIAARSLGTMRNSSQFGLFADCRMPTMKLNANNPPRQAILRWIVRRPLPVSGKSVRGPWASACPLVTPPELNQNVEHPWDDHVASGTCRACLEGGSMKLQAGV</sequence>
<gene>
    <name evidence="2" type="ORF">THAOC_07584</name>
</gene>
<keyword evidence="3" id="KW-1185">Reference proteome</keyword>
<organism evidence="2 3">
    <name type="scientific">Thalassiosira oceanica</name>
    <name type="common">Marine diatom</name>
    <dbReference type="NCBI Taxonomy" id="159749"/>
    <lineage>
        <taxon>Eukaryota</taxon>
        <taxon>Sar</taxon>
        <taxon>Stramenopiles</taxon>
        <taxon>Ochrophyta</taxon>
        <taxon>Bacillariophyta</taxon>
        <taxon>Coscinodiscophyceae</taxon>
        <taxon>Thalassiosirophycidae</taxon>
        <taxon>Thalassiosirales</taxon>
        <taxon>Thalassiosiraceae</taxon>
        <taxon>Thalassiosira</taxon>
    </lineage>
</organism>
<feature type="region of interest" description="Disordered" evidence="1">
    <location>
        <begin position="1"/>
        <end position="37"/>
    </location>
</feature>
<dbReference type="Proteomes" id="UP000266841">
    <property type="component" value="Unassembled WGS sequence"/>
</dbReference>
<dbReference type="AlphaFoldDB" id="K0T1F0"/>
<proteinExistence type="predicted"/>